<dbReference type="InterPro" id="IPR020288">
    <property type="entry name" value="Sheath_initiator"/>
</dbReference>
<sequence length="138" mass="15583">MALSPLQQNEELELPIDESLIPAAPSKTYALGTETIGGFIDDEAALRQFIAKAVRTARYRFLIYTDDYGCELDSLIGDDLSPELLQSEIPRILREALIYDDRIQDVVNFEITRESDKLYVNFSVITTDGTNITEEVTF</sequence>
<dbReference type="SUPFAM" id="SSF160719">
    <property type="entry name" value="gpW/gp25-like"/>
    <property type="match status" value="1"/>
</dbReference>
<organism evidence="1 2">
    <name type="scientific">Cytobacillus oceanisediminis 2691</name>
    <dbReference type="NCBI Taxonomy" id="1196031"/>
    <lineage>
        <taxon>Bacteria</taxon>
        <taxon>Bacillati</taxon>
        <taxon>Bacillota</taxon>
        <taxon>Bacilli</taxon>
        <taxon>Bacillales</taxon>
        <taxon>Bacillaceae</taxon>
        <taxon>Cytobacillus</taxon>
    </lineage>
</organism>
<dbReference type="AlphaFoldDB" id="A0A169FM32"/>
<evidence type="ECO:0000313" key="2">
    <source>
        <dbReference type="Proteomes" id="UP000077856"/>
    </source>
</evidence>
<name>A0A169FM32_9BACI</name>
<evidence type="ECO:0000313" key="1">
    <source>
        <dbReference type="EMBL" id="AND39625.1"/>
    </source>
</evidence>
<dbReference type="RefSeq" id="WP_019381946.1">
    <property type="nucleotide sequence ID" value="NZ_CP015506.1"/>
</dbReference>
<gene>
    <name evidence="1" type="ORF">A361_10910</name>
</gene>
<dbReference type="KEGG" id="bon:A361_10910"/>
<reference evidence="1 2" key="1">
    <citation type="submission" date="2016-04" db="EMBL/GenBank/DDBJ databases">
        <title>Complete genome sequence of Bacillus oceanisediminis strain 2691.</title>
        <authorList>
            <person name="Jeong H."/>
            <person name="Kim H.J."/>
            <person name="Lee D.-W."/>
        </authorList>
    </citation>
    <scope>NUCLEOTIDE SEQUENCE [LARGE SCALE GENOMIC DNA]</scope>
    <source>
        <strain evidence="1 2">2691</strain>
    </source>
</reference>
<accession>A0A169FM32</accession>
<dbReference type="eggNOG" id="COG3628">
    <property type="taxonomic scope" value="Bacteria"/>
</dbReference>
<proteinExistence type="predicted"/>
<dbReference type="Proteomes" id="UP000077856">
    <property type="component" value="Chromosome"/>
</dbReference>
<dbReference type="Gene3D" id="3.10.450.40">
    <property type="match status" value="1"/>
</dbReference>
<dbReference type="STRING" id="1196031.A361_10910"/>
<dbReference type="Pfam" id="PF10934">
    <property type="entry name" value="Sheath_initiator"/>
    <property type="match status" value="1"/>
</dbReference>
<dbReference type="EMBL" id="CP015506">
    <property type="protein sequence ID" value="AND39625.1"/>
    <property type="molecule type" value="Genomic_DNA"/>
</dbReference>
<protein>
    <submittedName>
        <fullName evidence="1">Terminase</fullName>
    </submittedName>
</protein>